<dbReference type="GO" id="GO:0070042">
    <property type="term" value="F:rRNA (uridine-N3-)-methyltransferase activity"/>
    <property type="evidence" value="ECO:0007669"/>
    <property type="project" value="InterPro"/>
</dbReference>
<evidence type="ECO:0000259" key="1">
    <source>
        <dbReference type="Pfam" id="PF10354"/>
    </source>
</evidence>
<comment type="caution">
    <text evidence="2">The sequence shown here is derived from an EMBL/GenBank/DDBJ whole genome shotgun (WGS) entry which is preliminary data.</text>
</comment>
<feature type="domain" description="25S rRNA (uridine-N(3))-methyltransferase BMT5-like" evidence="1">
    <location>
        <begin position="2"/>
        <end position="67"/>
    </location>
</feature>
<feature type="domain" description="25S rRNA (uridine-N(3))-methyltransferase BMT5-like" evidence="1">
    <location>
        <begin position="690"/>
        <end position="862"/>
    </location>
</feature>
<dbReference type="Proteomes" id="UP001188597">
    <property type="component" value="Unassembled WGS sequence"/>
</dbReference>
<sequence>MHRNLVYGFFRNASGMLRANGEIHVSHKTTTPYSQWNIKELAVWNSLVFVECSSFKKETYPGYNQKRGSSVRCDQPFPLGKCSTFKFKLSSAANKMIGDKKNVILPQYSHQQSQVTPIHIPQRPSTFLLRQQQPDLHKGKSNLETLEKLGALLLHGIDATEMKLHTYLSMQKFDRIIYNFPHAGFYGKEDSPNVIKMHRNLVYGFFRNASGMLRANGEIHVSHKTTTPYSQWNIEELAVWNSLVFVECSSFKKETYPGYNQKRGSSVRCDEPFPLGKCGTFKFKLSSAANKMIGAKKNVILPQYSHQQPQVIPIHIPQHPTTFVRRQQQPDLHVFTHPPGMPVHTPKDPDKKVEHRTQKEGREEKWVSHYSSSHRMLLVGEGDFSFSLSLALSFGSASNIVATSLDSYETLEKLGALLLHGIDATEMKLHNYLLMQKFDRIIYNFPHAGFYGKEDSPYIIEMHRNLVHGFFRNASCMLQANGEIHISHKTTAPFSQWNIQELAVWNSLFFIECLSFKAEDYPGYKHKRGSGVRCDEPFPLGRCSTFKFILSSAADEMIRAKQNLILPKYSHQQPQMIPVHILQHPSTFVLWQQQPDLHVVTHPPIQYANSLMFDWQPWIPYGFRCPSGLAGSPPPASMSILLDDLTIYPSLKKVRGLIMAKDKEAEHKREEEETAEEKWVSHYSSSHRILLVGEGDFSLSLSLALSFASASDLVATSLDSHGTTTLSFLFVFEFGSKAKSNLETLEKLGALLLHGIDATKMKLHTYLSMQKFDRIIYNFPHAGFYGKEASASLIGMHRNLVHGFFRNACGMLRANGEIHVSHKTTSPFSQWNIQELAAWNSLVLIECLSFKVEDYPGYNHKRGSGVRCDEPFPLGECSTFKFVFSSAANKMIRAKRNLNLPQCSHQKLQEIPVQISQHPSTLVLRQQQPDLCLFTHPPIQYPSSSMFDWQPSIPHVFRCPPGSCMTTKGISGFAGSPPPTSLSILDEYLKPRGDALGRIAYNGGYLKSRLYTYGENEYDVGYSKFLVDTFGRTDDNMSKFVHGALKIISNELHRLNSPATTLWLLLAAAVKGGSGLLSD</sequence>
<dbReference type="InterPro" id="IPR019446">
    <property type="entry name" value="BMT5-like"/>
</dbReference>
<dbReference type="GO" id="GO:0005737">
    <property type="term" value="C:cytoplasm"/>
    <property type="evidence" value="ECO:0007669"/>
    <property type="project" value="TreeGrafter"/>
</dbReference>
<gene>
    <name evidence="2" type="ORF">RJ639_012939</name>
</gene>
<accession>A0AA88VMJ8</accession>
<feature type="domain" description="25S rRNA (uridine-N(3))-methyltransferase BMT5-like" evidence="1">
    <location>
        <begin position="137"/>
        <end position="263"/>
    </location>
</feature>
<evidence type="ECO:0000313" key="3">
    <source>
        <dbReference type="Proteomes" id="UP001188597"/>
    </source>
</evidence>
<dbReference type="GO" id="GO:0070475">
    <property type="term" value="P:rRNA base methylation"/>
    <property type="evidence" value="ECO:0007669"/>
    <property type="project" value="InterPro"/>
</dbReference>
<protein>
    <recommendedName>
        <fullName evidence="1">25S rRNA (uridine-N(3))-methyltransferase BMT5-like domain-containing protein</fullName>
    </recommendedName>
</protein>
<reference evidence="2" key="1">
    <citation type="submission" date="2022-12" db="EMBL/GenBank/DDBJ databases">
        <title>Draft genome assemblies for two species of Escallonia (Escalloniales).</title>
        <authorList>
            <person name="Chanderbali A."/>
            <person name="Dervinis C."/>
            <person name="Anghel I."/>
            <person name="Soltis D."/>
            <person name="Soltis P."/>
            <person name="Zapata F."/>
        </authorList>
    </citation>
    <scope>NUCLEOTIDE SEQUENCE</scope>
    <source>
        <strain evidence="2">UCBG64.0493</strain>
        <tissue evidence="2">Leaf</tissue>
    </source>
</reference>
<evidence type="ECO:0000313" key="2">
    <source>
        <dbReference type="EMBL" id="KAK3011002.1"/>
    </source>
</evidence>
<dbReference type="AlphaFoldDB" id="A0AA88VMJ8"/>
<keyword evidence="3" id="KW-1185">Reference proteome</keyword>
<name>A0AA88VMJ8_9ASTE</name>
<dbReference type="EMBL" id="JAVXUP010001491">
    <property type="protein sequence ID" value="KAK3011002.1"/>
    <property type="molecule type" value="Genomic_DNA"/>
</dbReference>
<dbReference type="PANTHER" id="PTHR11538">
    <property type="entry name" value="PHENYLALANYL-TRNA SYNTHETASE"/>
    <property type="match status" value="1"/>
</dbReference>
<organism evidence="2 3">
    <name type="scientific">Escallonia herrerae</name>
    <dbReference type="NCBI Taxonomy" id="1293975"/>
    <lineage>
        <taxon>Eukaryota</taxon>
        <taxon>Viridiplantae</taxon>
        <taxon>Streptophyta</taxon>
        <taxon>Embryophyta</taxon>
        <taxon>Tracheophyta</taxon>
        <taxon>Spermatophyta</taxon>
        <taxon>Magnoliopsida</taxon>
        <taxon>eudicotyledons</taxon>
        <taxon>Gunneridae</taxon>
        <taxon>Pentapetalae</taxon>
        <taxon>asterids</taxon>
        <taxon>campanulids</taxon>
        <taxon>Escalloniales</taxon>
        <taxon>Escalloniaceae</taxon>
        <taxon>Escallonia</taxon>
    </lineage>
</organism>
<dbReference type="Pfam" id="PF10354">
    <property type="entry name" value="BMT5-like"/>
    <property type="match status" value="4"/>
</dbReference>
<feature type="domain" description="25S rRNA (uridine-N(3))-methyltransferase BMT5-like" evidence="1">
    <location>
        <begin position="377"/>
        <end position="528"/>
    </location>
</feature>
<dbReference type="PANTHER" id="PTHR11538:SF26">
    <property type="entry name" value="FERREDOXIN-FOLD ANTICODON-BINDING DOMAIN-CONTAINING PROTEIN 1"/>
    <property type="match status" value="1"/>
</dbReference>
<proteinExistence type="predicted"/>